<dbReference type="Proteomes" id="UP000828941">
    <property type="component" value="Chromosome 10"/>
</dbReference>
<evidence type="ECO:0000313" key="1">
    <source>
        <dbReference type="EMBL" id="KAI4317880.1"/>
    </source>
</evidence>
<sequence length="163" mass="18020">MAFRGVRNLRLAVTQLEGTGNRSIVTSTIPKKKPMTSGVDAHAVHPPPGLKQAIMKAELAPVWIIFGMVGVAVTIAMHTGYQQLRRSPAVHLNKKKRESLQEVDNPDGTIACADKFINNSFLRKVAHIQDHHTTLDDPVHPNPFTRPRNAETLKSVGINPRRN</sequence>
<reference evidence="1 2" key="1">
    <citation type="journal article" date="2022" name="DNA Res.">
        <title>Chromosomal-level genome assembly of the orchid tree Bauhinia variegata (Leguminosae; Cercidoideae) supports the allotetraploid origin hypothesis of Bauhinia.</title>
        <authorList>
            <person name="Zhong Y."/>
            <person name="Chen Y."/>
            <person name="Zheng D."/>
            <person name="Pang J."/>
            <person name="Liu Y."/>
            <person name="Luo S."/>
            <person name="Meng S."/>
            <person name="Qian L."/>
            <person name="Wei D."/>
            <person name="Dai S."/>
            <person name="Zhou R."/>
        </authorList>
    </citation>
    <scope>NUCLEOTIDE SEQUENCE [LARGE SCALE GENOMIC DNA]</scope>
    <source>
        <strain evidence="1">BV-YZ2020</strain>
    </source>
</reference>
<protein>
    <submittedName>
        <fullName evidence="1">Uncharacterized protein</fullName>
    </submittedName>
</protein>
<proteinExistence type="predicted"/>
<keyword evidence="2" id="KW-1185">Reference proteome</keyword>
<dbReference type="EMBL" id="CM039435">
    <property type="protein sequence ID" value="KAI4317880.1"/>
    <property type="molecule type" value="Genomic_DNA"/>
</dbReference>
<accession>A0ACB9M285</accession>
<organism evidence="1 2">
    <name type="scientific">Bauhinia variegata</name>
    <name type="common">Purple orchid tree</name>
    <name type="synonym">Phanera variegata</name>
    <dbReference type="NCBI Taxonomy" id="167791"/>
    <lineage>
        <taxon>Eukaryota</taxon>
        <taxon>Viridiplantae</taxon>
        <taxon>Streptophyta</taxon>
        <taxon>Embryophyta</taxon>
        <taxon>Tracheophyta</taxon>
        <taxon>Spermatophyta</taxon>
        <taxon>Magnoliopsida</taxon>
        <taxon>eudicotyledons</taxon>
        <taxon>Gunneridae</taxon>
        <taxon>Pentapetalae</taxon>
        <taxon>rosids</taxon>
        <taxon>fabids</taxon>
        <taxon>Fabales</taxon>
        <taxon>Fabaceae</taxon>
        <taxon>Cercidoideae</taxon>
        <taxon>Cercideae</taxon>
        <taxon>Bauhiniinae</taxon>
        <taxon>Bauhinia</taxon>
    </lineage>
</organism>
<name>A0ACB9M285_BAUVA</name>
<comment type="caution">
    <text evidence="1">The sequence shown here is derived from an EMBL/GenBank/DDBJ whole genome shotgun (WGS) entry which is preliminary data.</text>
</comment>
<gene>
    <name evidence="1" type="ORF">L6164_025711</name>
</gene>
<evidence type="ECO:0000313" key="2">
    <source>
        <dbReference type="Proteomes" id="UP000828941"/>
    </source>
</evidence>